<dbReference type="AlphaFoldDB" id="A0A8J7MA71"/>
<accession>A0A8J7MA71</accession>
<protein>
    <recommendedName>
        <fullName evidence="1">VOC domain-containing protein</fullName>
    </recommendedName>
</protein>
<dbReference type="Proteomes" id="UP000624703">
    <property type="component" value="Unassembled WGS sequence"/>
</dbReference>
<dbReference type="SUPFAM" id="SSF54593">
    <property type="entry name" value="Glyoxalase/Bleomycin resistance protein/Dihydroxybiphenyl dioxygenase"/>
    <property type="match status" value="1"/>
</dbReference>
<dbReference type="Gene3D" id="3.10.180.10">
    <property type="entry name" value="2,3-Dihydroxybiphenyl 1,2-Dioxygenase, domain 1"/>
    <property type="match status" value="1"/>
</dbReference>
<keyword evidence="3" id="KW-1185">Reference proteome</keyword>
<proteinExistence type="predicted"/>
<dbReference type="InterPro" id="IPR029068">
    <property type="entry name" value="Glyas_Bleomycin-R_OHBP_Dase"/>
</dbReference>
<comment type="caution">
    <text evidence="2">The sequence shown here is derived from an EMBL/GenBank/DDBJ whole genome shotgun (WGS) entry which is preliminary data.</text>
</comment>
<reference evidence="2" key="1">
    <citation type="submission" date="2021-01" db="EMBL/GenBank/DDBJ databases">
        <title>Modified the classification status of verrucomicrobia.</title>
        <authorList>
            <person name="Feng X."/>
        </authorList>
    </citation>
    <scope>NUCLEOTIDE SEQUENCE</scope>
    <source>
        <strain evidence="2">_KCTC 22039</strain>
    </source>
</reference>
<dbReference type="EMBL" id="JAENIM010000008">
    <property type="protein sequence ID" value="MBK1789737.1"/>
    <property type="molecule type" value="Genomic_DNA"/>
</dbReference>
<name>A0A8J7MA71_9BACT</name>
<organism evidence="2 3">
    <name type="scientific">Persicirhabdus sediminis</name>
    <dbReference type="NCBI Taxonomy" id="454144"/>
    <lineage>
        <taxon>Bacteria</taxon>
        <taxon>Pseudomonadati</taxon>
        <taxon>Verrucomicrobiota</taxon>
        <taxon>Verrucomicrobiia</taxon>
        <taxon>Verrucomicrobiales</taxon>
        <taxon>Verrucomicrobiaceae</taxon>
        <taxon>Persicirhabdus</taxon>
    </lineage>
</organism>
<dbReference type="PROSITE" id="PS51819">
    <property type="entry name" value="VOC"/>
    <property type="match status" value="1"/>
</dbReference>
<dbReference type="RefSeq" id="WP_200309780.1">
    <property type="nucleotide sequence ID" value="NZ_JAENIM010000008.1"/>
</dbReference>
<evidence type="ECO:0000313" key="2">
    <source>
        <dbReference type="EMBL" id="MBK1789737.1"/>
    </source>
</evidence>
<evidence type="ECO:0000259" key="1">
    <source>
        <dbReference type="PROSITE" id="PS51819"/>
    </source>
</evidence>
<gene>
    <name evidence="2" type="ORF">JIN82_01065</name>
</gene>
<evidence type="ECO:0000313" key="3">
    <source>
        <dbReference type="Proteomes" id="UP000624703"/>
    </source>
</evidence>
<feature type="domain" description="VOC" evidence="1">
    <location>
        <begin position="1"/>
        <end position="127"/>
    </location>
</feature>
<dbReference type="InterPro" id="IPR037523">
    <property type="entry name" value="VOC_core"/>
</dbReference>
<sequence>MDILEAVIYADDLVAAEEFYNKLLVRQPLIKDEGKHIFYRLQSSMLLIFNAEQSSVQCVSDKHPIPAHGAKGPGHVCLSMMGIEPAVWRKRLAELDIELEQDITWPNDGVSLYFRDPAGNSIEIATPKMWGF</sequence>